<evidence type="ECO:0000256" key="10">
    <source>
        <dbReference type="PIRNR" id="PIRNR005719"/>
    </source>
</evidence>
<dbReference type="SUPFAM" id="SSF75553">
    <property type="entry name" value="Smc hinge domain"/>
    <property type="match status" value="1"/>
</dbReference>
<evidence type="ECO:0000313" key="14">
    <source>
        <dbReference type="EMBL" id="ORX39922.1"/>
    </source>
</evidence>
<dbReference type="PANTHER" id="PTHR18937:SF12">
    <property type="entry name" value="STRUCTURAL MAINTENANCE OF CHROMOSOMES PROTEIN"/>
    <property type="match status" value="1"/>
</dbReference>
<feature type="coiled-coil region" evidence="11">
    <location>
        <begin position="1029"/>
        <end position="1063"/>
    </location>
</feature>
<keyword evidence="7 11" id="KW-0175">Coiled coil</keyword>
<dbReference type="InterPro" id="IPR028468">
    <property type="entry name" value="Smc1_ABC"/>
</dbReference>
<organism evidence="14 15">
    <name type="scientific">Kockovaella imperatae</name>
    <dbReference type="NCBI Taxonomy" id="4999"/>
    <lineage>
        <taxon>Eukaryota</taxon>
        <taxon>Fungi</taxon>
        <taxon>Dikarya</taxon>
        <taxon>Basidiomycota</taxon>
        <taxon>Agaricomycotina</taxon>
        <taxon>Tremellomycetes</taxon>
        <taxon>Tremellales</taxon>
        <taxon>Cuniculitremaceae</taxon>
        <taxon>Kockovaella</taxon>
    </lineage>
</organism>
<dbReference type="Pfam" id="PF06470">
    <property type="entry name" value="SMC_hinge"/>
    <property type="match status" value="1"/>
</dbReference>
<evidence type="ECO:0000256" key="6">
    <source>
        <dbReference type="ARBA" id="ARBA00022776"/>
    </source>
</evidence>
<evidence type="ECO:0000256" key="12">
    <source>
        <dbReference type="SAM" id="MobiDB-lite"/>
    </source>
</evidence>
<feature type="compositionally biased region" description="Basic and acidic residues" evidence="12">
    <location>
        <begin position="343"/>
        <end position="373"/>
    </location>
</feature>
<dbReference type="GO" id="GO:0007062">
    <property type="term" value="P:sister chromatid cohesion"/>
    <property type="evidence" value="ECO:0007669"/>
    <property type="project" value="InterPro"/>
</dbReference>
<dbReference type="Gene3D" id="3.30.70.1620">
    <property type="match status" value="1"/>
</dbReference>
<feature type="coiled-coil region" evidence="11">
    <location>
        <begin position="839"/>
        <end position="894"/>
    </location>
</feature>
<feature type="coiled-coil region" evidence="11">
    <location>
        <begin position="401"/>
        <end position="491"/>
    </location>
</feature>
<dbReference type="OrthoDB" id="5575062at2759"/>
<protein>
    <recommendedName>
        <fullName evidence="10">Structural maintenance of chromosomes protein</fullName>
    </recommendedName>
</protein>
<dbReference type="InterPro" id="IPR003395">
    <property type="entry name" value="RecF/RecN/SMC_N"/>
</dbReference>
<dbReference type="Proteomes" id="UP000193218">
    <property type="component" value="Unassembled WGS sequence"/>
</dbReference>
<evidence type="ECO:0000256" key="5">
    <source>
        <dbReference type="ARBA" id="ARBA00022618"/>
    </source>
</evidence>
<dbReference type="PANTHER" id="PTHR18937">
    <property type="entry name" value="STRUCTURAL MAINTENANCE OF CHROMOSOMES SMC FAMILY MEMBER"/>
    <property type="match status" value="1"/>
</dbReference>
<evidence type="ECO:0000256" key="8">
    <source>
        <dbReference type="ARBA" id="ARBA00023242"/>
    </source>
</evidence>
<evidence type="ECO:0000313" key="15">
    <source>
        <dbReference type="Proteomes" id="UP000193218"/>
    </source>
</evidence>
<dbReference type="RefSeq" id="XP_021873707.1">
    <property type="nucleotide sequence ID" value="XM_022013750.1"/>
</dbReference>
<dbReference type="GO" id="GO:0003677">
    <property type="term" value="F:DNA binding"/>
    <property type="evidence" value="ECO:0007669"/>
    <property type="project" value="TreeGrafter"/>
</dbReference>
<dbReference type="GO" id="GO:0008278">
    <property type="term" value="C:cohesin complex"/>
    <property type="evidence" value="ECO:0007669"/>
    <property type="project" value="InterPro"/>
</dbReference>
<dbReference type="GO" id="GO:0016887">
    <property type="term" value="F:ATP hydrolysis activity"/>
    <property type="evidence" value="ECO:0007669"/>
    <property type="project" value="InterPro"/>
</dbReference>
<dbReference type="PIRSF" id="PIRSF005719">
    <property type="entry name" value="SMC"/>
    <property type="match status" value="1"/>
</dbReference>
<keyword evidence="15" id="KW-1185">Reference proteome</keyword>
<evidence type="ECO:0000256" key="9">
    <source>
        <dbReference type="ARBA" id="ARBA00023306"/>
    </source>
</evidence>
<keyword evidence="5" id="KW-0132">Cell division</keyword>
<evidence type="ECO:0000256" key="1">
    <source>
        <dbReference type="ARBA" id="ARBA00004123"/>
    </source>
</evidence>
<comment type="subcellular location">
    <subcellularLocation>
        <location evidence="2">Chromosome</location>
    </subcellularLocation>
    <subcellularLocation>
        <location evidence="1 10">Nucleus</location>
    </subcellularLocation>
</comment>
<sequence>MPLKSLELYNFKSYKGTQLIDFGDSPFICVIGPNGAGKSNLMDAISFVLGVKSAQLRSTQLRDLVYRGRHSAENGMDVDDQEPSLTQDGMQARTAHVTATYEDATGKDWHFRRSIAPSGQSSYTLNGKDVSWKAYNAQLEKFNILTKAKNFLVFQGDVENIAIQDSRVLANLIDRISGSLDYEKDYELARVEQLKAADASSANYSRKRTLITEAKHFKEQKEDLQQWERLQNRHDAAVKKLFLWRLYHLTQEINSRTKEVESATERLSELRDEVQRGEDNLNQARSAHGEAQLKVKKREKAVKEGEKALEDKKPELVAVDAQIEHSTKKMTEAQKIADRVAQDRERQQQGLEELRKGQRDIEDRMKEAAESQRKNLRAAGSLSGEDLAEYQKLRSAANLVAVSERRQVETLQREEKTLRDAVAMAEDRMQQADRRLSSLNEEVQQTSSHQRELQARLDNLRNDRESDKARLDQAVAERQRINIKETELNEKLQDVFGKLLSAGADKRESEREKKMREVINNLKRIFPGVHGRVIELCKPTARKYDTAVATILGRHVDAIVVEHEQTAIDCIEYMRNQRAGQATFIPLDTIQTKPVQEKFRNFTKGARLAIDCIEFEPAVERAMQHACSSSLICDTMEVARYVCYEKHQEVKAVTLDGTVIHKSGLITGGTSSGSSRKFNDSDVENLQKAKESYLQQLRDLQKSASSAKDDDALLDRLARLDAEIKVVSESVSAVTIRLQDLKAEQDNLRTIIKNGVPEEEKARKSLRATQVKLDKVLRVVQDADDKVFQALCAKIGVQNIREYEDVQLKIAQAESEAMAAFAAQKARVKHQIDFEATQLDNTENRLSSLESFAEKSRQRLEELEREKATIQKELEQIRQTIRQARSKLEAAVQGSEQALQKVDRVRESSREMSRLLDKALRNIAGWNDEISKSASDRHAIYKRCRLENIELPLVRGRLDKVPLDAADTDLSMDTDEDTQRPVVTEDYGIEPDFRGLDEEDRENDQEDFGKELEEEIGRSKAELERTVPNLKALDRLADVEGNLSEAEKEAELTRQETKRARDHFQELKKKRCDLFNAAFRHMSNCIDSIYKDLTKTDSKGTGGVAFLSLEDADEPYLSGVKYNVMPPGKPFIETEQLSGGEKTMAALALLFAIHSFHPAPFFVLDEVDAALDATNVSKLARYVRAQAESQVQFLIISLKPNLYQRADGLVGVYRDQEDNTSKSLTLDLRQYAE</sequence>
<feature type="coiled-coil region" evidence="11">
    <location>
        <begin position="253"/>
        <end position="287"/>
    </location>
</feature>
<keyword evidence="6" id="KW-0498">Mitosis</keyword>
<dbReference type="GO" id="GO:0005524">
    <property type="term" value="F:ATP binding"/>
    <property type="evidence" value="ECO:0007669"/>
    <property type="project" value="InterPro"/>
</dbReference>
<dbReference type="InParanoid" id="A0A1Y1UPM5"/>
<evidence type="ECO:0000256" key="7">
    <source>
        <dbReference type="ARBA" id="ARBA00023054"/>
    </source>
</evidence>
<feature type="region of interest" description="Disordered" evidence="12">
    <location>
        <begin position="343"/>
        <end position="377"/>
    </location>
</feature>
<feature type="coiled-coil region" evidence="11">
    <location>
        <begin position="683"/>
        <end position="710"/>
    </location>
</feature>
<dbReference type="AlphaFoldDB" id="A0A1Y1UPM5"/>
<dbReference type="FunCoup" id="A0A1Y1UPM5">
    <property type="interactions" value="523"/>
</dbReference>
<feature type="domain" description="SMC hinge" evidence="13">
    <location>
        <begin position="527"/>
        <end position="643"/>
    </location>
</feature>
<evidence type="ECO:0000256" key="4">
    <source>
        <dbReference type="ARBA" id="ARBA00022454"/>
    </source>
</evidence>
<dbReference type="InterPro" id="IPR027417">
    <property type="entry name" value="P-loop_NTPase"/>
</dbReference>
<name>A0A1Y1UPM5_9TREE</name>
<dbReference type="InterPro" id="IPR024704">
    <property type="entry name" value="SMC"/>
</dbReference>
<evidence type="ECO:0000259" key="13">
    <source>
        <dbReference type="SMART" id="SM00968"/>
    </source>
</evidence>
<proteinExistence type="inferred from homology"/>
<dbReference type="GO" id="GO:0005634">
    <property type="term" value="C:nucleus"/>
    <property type="evidence" value="ECO:0007669"/>
    <property type="project" value="UniProtKB-SubCell"/>
</dbReference>
<comment type="similarity">
    <text evidence="3">Belongs to the SMC family. SMC1 subfamily.</text>
</comment>
<dbReference type="SMART" id="SM00968">
    <property type="entry name" value="SMC_hinge"/>
    <property type="match status" value="1"/>
</dbReference>
<evidence type="ECO:0000256" key="2">
    <source>
        <dbReference type="ARBA" id="ARBA00004286"/>
    </source>
</evidence>
<dbReference type="GeneID" id="33555558"/>
<dbReference type="InterPro" id="IPR036277">
    <property type="entry name" value="SMC_hinge_sf"/>
</dbReference>
<keyword evidence="9" id="KW-0131">Cell cycle</keyword>
<keyword evidence="8 10" id="KW-0539">Nucleus</keyword>
<dbReference type="SUPFAM" id="SSF52540">
    <property type="entry name" value="P-loop containing nucleoside triphosphate hydrolases"/>
    <property type="match status" value="1"/>
</dbReference>
<dbReference type="Gene3D" id="3.40.50.300">
    <property type="entry name" value="P-loop containing nucleotide triphosphate hydrolases"/>
    <property type="match status" value="2"/>
</dbReference>
<dbReference type="CDD" id="cd03275">
    <property type="entry name" value="ABC_SMC1_euk"/>
    <property type="match status" value="1"/>
</dbReference>
<dbReference type="EMBL" id="NBSH01000002">
    <property type="protein sequence ID" value="ORX39922.1"/>
    <property type="molecule type" value="Genomic_DNA"/>
</dbReference>
<comment type="caution">
    <text evidence="14">The sequence shown here is derived from an EMBL/GenBank/DDBJ whole genome shotgun (WGS) entry which is preliminary data.</text>
</comment>
<keyword evidence="4" id="KW-0158">Chromosome</keyword>
<dbReference type="Gene3D" id="1.20.1060.20">
    <property type="match status" value="1"/>
</dbReference>
<evidence type="ECO:0000256" key="3">
    <source>
        <dbReference type="ARBA" id="ARBA00005597"/>
    </source>
</evidence>
<gene>
    <name evidence="14" type="ORF">BD324DRAFT_587072</name>
</gene>
<evidence type="ECO:0000256" key="11">
    <source>
        <dbReference type="SAM" id="Coils"/>
    </source>
</evidence>
<dbReference type="Pfam" id="PF02463">
    <property type="entry name" value="SMC_N"/>
    <property type="match status" value="1"/>
</dbReference>
<reference evidence="14 15" key="1">
    <citation type="submission" date="2017-03" db="EMBL/GenBank/DDBJ databases">
        <title>Widespread Adenine N6-methylation of Active Genes in Fungi.</title>
        <authorList>
            <consortium name="DOE Joint Genome Institute"/>
            <person name="Mondo S.J."/>
            <person name="Dannebaum R.O."/>
            <person name="Kuo R.C."/>
            <person name="Louie K.B."/>
            <person name="Bewick A.J."/>
            <person name="Labutti K."/>
            <person name="Haridas S."/>
            <person name="Kuo A."/>
            <person name="Salamov A."/>
            <person name="Ahrendt S.R."/>
            <person name="Lau R."/>
            <person name="Bowen B.P."/>
            <person name="Lipzen A."/>
            <person name="Sullivan W."/>
            <person name="Andreopoulos W.B."/>
            <person name="Clum A."/>
            <person name="Lindquist E."/>
            <person name="Daum C."/>
            <person name="Northen T.R."/>
            <person name="Ramamoorthy G."/>
            <person name="Schmitz R.J."/>
            <person name="Gryganskyi A."/>
            <person name="Culley D."/>
            <person name="Magnuson J."/>
            <person name="James T.Y."/>
            <person name="O'Malley M.A."/>
            <person name="Stajich J.E."/>
            <person name="Spatafora J.W."/>
            <person name="Visel A."/>
            <person name="Grigoriev I.V."/>
        </authorList>
    </citation>
    <scope>NUCLEOTIDE SEQUENCE [LARGE SCALE GENOMIC DNA]</scope>
    <source>
        <strain evidence="14 15">NRRL Y-17943</strain>
    </source>
</reference>
<accession>A0A1Y1UPM5</accession>
<dbReference type="InterPro" id="IPR010935">
    <property type="entry name" value="SMC_hinge"/>
</dbReference>
<dbReference type="GO" id="GO:0051301">
    <property type="term" value="P:cell division"/>
    <property type="evidence" value="ECO:0007669"/>
    <property type="project" value="UniProtKB-KW"/>
</dbReference>
<dbReference type="STRING" id="4999.A0A1Y1UPM5"/>